<organism evidence="2 3">
    <name type="scientific">Sphingomonas abaci</name>
    <dbReference type="NCBI Taxonomy" id="237611"/>
    <lineage>
        <taxon>Bacteria</taxon>
        <taxon>Pseudomonadati</taxon>
        <taxon>Pseudomonadota</taxon>
        <taxon>Alphaproteobacteria</taxon>
        <taxon>Sphingomonadales</taxon>
        <taxon>Sphingomonadaceae</taxon>
        <taxon>Sphingomonas</taxon>
    </lineage>
</organism>
<evidence type="ECO:0000313" key="2">
    <source>
        <dbReference type="EMBL" id="MBB4619121.1"/>
    </source>
</evidence>
<feature type="compositionally biased region" description="Basic and acidic residues" evidence="1">
    <location>
        <begin position="1"/>
        <end position="16"/>
    </location>
</feature>
<evidence type="ECO:0008006" key="4">
    <source>
        <dbReference type="Google" id="ProtNLM"/>
    </source>
</evidence>
<sequence length="442" mass="46641">MDSARTLESDTEHGIGGEHLAGRRGAGAPEERMFDLGGDERRMHVRAYNYWVSLLKGRSFPSIADLEPETIADFGAHSVLIDFAPALEDPRIAYLGRALREECGLLGEIARIADVPPRSLLSRLTDQYQQILANRAPIGFEAEFIGARGRTTLYRGILMPFAAAGAERIDYIYGVINWKEVADPVVQAALDIELQAALATESPAPAPPGERLRGADATVWADGPHAGGARDRGSVRPTETLAEVLRLAQDSAAAVATADLRSRGALYRALGRAHDFGLAAERDPQALAALLAAAGLKPQARAPLTPVAKLVFGAGYDKTRLTEYAAVLSHARRLGVGEGRLATFLEGAEGGIKAVVAAERDARRPIPTASIAAATLATRPALARVAMSVDAAPGEAVVLLARMGPDGVLDVVHSHSDARLAERLLVAKPGRRKGAGGRPGTG</sequence>
<name>A0A7W7ALK2_9SPHN</name>
<comment type="caution">
    <text evidence="2">The sequence shown here is derived from an EMBL/GenBank/DDBJ whole genome shotgun (WGS) entry which is preliminary data.</text>
</comment>
<evidence type="ECO:0000256" key="1">
    <source>
        <dbReference type="SAM" id="MobiDB-lite"/>
    </source>
</evidence>
<protein>
    <recommendedName>
        <fullName evidence="4">PAS domain-containing protein</fullName>
    </recommendedName>
</protein>
<gene>
    <name evidence="2" type="ORF">GGQ96_003271</name>
</gene>
<dbReference type="AlphaFoldDB" id="A0A7W7ALK2"/>
<keyword evidence="3" id="KW-1185">Reference proteome</keyword>
<dbReference type="EMBL" id="JACHNY010000007">
    <property type="protein sequence ID" value="MBB4619121.1"/>
    <property type="molecule type" value="Genomic_DNA"/>
</dbReference>
<feature type="region of interest" description="Disordered" evidence="1">
    <location>
        <begin position="1"/>
        <end position="32"/>
    </location>
</feature>
<reference evidence="2 3" key="1">
    <citation type="submission" date="2020-08" db="EMBL/GenBank/DDBJ databases">
        <title>Genomic Encyclopedia of Type Strains, Phase IV (KMG-IV): sequencing the most valuable type-strain genomes for metagenomic binning, comparative biology and taxonomic classification.</title>
        <authorList>
            <person name="Goeker M."/>
        </authorList>
    </citation>
    <scope>NUCLEOTIDE SEQUENCE [LARGE SCALE GENOMIC DNA]</scope>
    <source>
        <strain evidence="2 3">DSM 15867</strain>
    </source>
</reference>
<dbReference type="RefSeq" id="WP_184116567.1">
    <property type="nucleotide sequence ID" value="NZ_JACHNY010000007.1"/>
</dbReference>
<accession>A0A7W7ALK2</accession>
<evidence type="ECO:0000313" key="3">
    <source>
        <dbReference type="Proteomes" id="UP000574769"/>
    </source>
</evidence>
<proteinExistence type="predicted"/>
<dbReference type="Proteomes" id="UP000574769">
    <property type="component" value="Unassembled WGS sequence"/>
</dbReference>